<dbReference type="Proteomes" id="UP001549921">
    <property type="component" value="Unassembled WGS sequence"/>
</dbReference>
<dbReference type="SMART" id="SM00718">
    <property type="entry name" value="DM4_12"/>
    <property type="match status" value="1"/>
</dbReference>
<dbReference type="AlphaFoldDB" id="A0ABD0SN47"/>
<evidence type="ECO:0000313" key="3">
    <source>
        <dbReference type="EMBL" id="KAL0870726.1"/>
    </source>
</evidence>
<evidence type="ECO:0000313" key="2">
    <source>
        <dbReference type="EMBL" id="KAL0821268.1"/>
    </source>
</evidence>
<keyword evidence="4" id="KW-1185">Reference proteome</keyword>
<dbReference type="PANTHER" id="PTHR21398:SF11">
    <property type="entry name" value="HDC15381-RELATED"/>
    <property type="match status" value="1"/>
</dbReference>
<feature type="chain" id="PRO_5044722710" evidence="1">
    <location>
        <begin position="20"/>
        <end position="218"/>
    </location>
</feature>
<keyword evidence="1" id="KW-0732">Signal</keyword>
<dbReference type="EMBL" id="JBEUOH010000018">
    <property type="protein sequence ID" value="KAL0870726.1"/>
    <property type="molecule type" value="Genomic_DNA"/>
</dbReference>
<comment type="caution">
    <text evidence="2">The sequence shown here is derived from an EMBL/GenBank/DDBJ whole genome shotgun (WGS) entry which is preliminary data.</text>
</comment>
<evidence type="ECO:0000313" key="4">
    <source>
        <dbReference type="Proteomes" id="UP001549920"/>
    </source>
</evidence>
<dbReference type="InterPro" id="IPR006631">
    <property type="entry name" value="DM4_12"/>
</dbReference>
<dbReference type="PANTHER" id="PTHR21398">
    <property type="entry name" value="AGAP007094-PA"/>
    <property type="match status" value="1"/>
</dbReference>
<name>A0ABD0SN47_LOXSC</name>
<evidence type="ECO:0000256" key="1">
    <source>
        <dbReference type="SAM" id="SignalP"/>
    </source>
</evidence>
<protein>
    <submittedName>
        <fullName evidence="2">Uncharacterized protein</fullName>
    </submittedName>
</protein>
<evidence type="ECO:0000313" key="5">
    <source>
        <dbReference type="Proteomes" id="UP001549921"/>
    </source>
</evidence>
<organism evidence="2 5">
    <name type="scientific">Loxostege sticticalis</name>
    <name type="common">Beet webworm moth</name>
    <dbReference type="NCBI Taxonomy" id="481309"/>
    <lineage>
        <taxon>Eukaryota</taxon>
        <taxon>Metazoa</taxon>
        <taxon>Ecdysozoa</taxon>
        <taxon>Arthropoda</taxon>
        <taxon>Hexapoda</taxon>
        <taxon>Insecta</taxon>
        <taxon>Pterygota</taxon>
        <taxon>Neoptera</taxon>
        <taxon>Endopterygota</taxon>
        <taxon>Lepidoptera</taxon>
        <taxon>Glossata</taxon>
        <taxon>Ditrysia</taxon>
        <taxon>Pyraloidea</taxon>
        <taxon>Crambidae</taxon>
        <taxon>Pyraustinae</taxon>
        <taxon>Loxostege</taxon>
    </lineage>
</organism>
<dbReference type="Pfam" id="PF07841">
    <property type="entry name" value="DM4_12"/>
    <property type="match status" value="1"/>
</dbReference>
<feature type="signal peptide" evidence="1">
    <location>
        <begin position="1"/>
        <end position="19"/>
    </location>
</feature>
<dbReference type="Proteomes" id="UP001549920">
    <property type="component" value="Unassembled WGS sequence"/>
</dbReference>
<reference evidence="4 5" key="1">
    <citation type="submission" date="2024-06" db="EMBL/GenBank/DDBJ databases">
        <title>A chromosome-level genome assembly of beet webworm, Loxostege sticticalis.</title>
        <authorList>
            <person name="Zhang Y."/>
        </authorList>
    </citation>
    <scope>NUCLEOTIDE SEQUENCE [LARGE SCALE GENOMIC DNA]</scope>
    <source>
        <strain evidence="3">AQ026</strain>
        <strain evidence="2">AQ028</strain>
        <tissue evidence="2">Male pupae</tissue>
        <tissue evidence="3">Whole body</tissue>
    </source>
</reference>
<proteinExistence type="predicted"/>
<dbReference type="EMBL" id="JBEDNZ010000018">
    <property type="protein sequence ID" value="KAL0821268.1"/>
    <property type="molecule type" value="Genomic_DNA"/>
</dbReference>
<accession>A0ABD0SN47</accession>
<sequence>MWIFRLLILCSVFITPVFLETFPARNKEDFRSKRQVNSLPLIYPYGATYKFIVGLSTPVQNKDNVQFAFAANFQWQYTEFTNISQLSQYYFIKTVSREQREADLLHRRDERLTFYRSLTEMLTAKGMNGHDCVLRAICEAAQYPVEEEGLVGEILHIILTPDYGRTPFDDEDPYWEESMSEFTDAAIAGRQMFNCASIYEGCPEGQGVMELISVLRDE</sequence>
<gene>
    <name evidence="3" type="ORF">ABMA27_005663</name>
    <name evidence="2" type="ORF">ABMA28_005868</name>
</gene>